<evidence type="ECO:0000256" key="2">
    <source>
        <dbReference type="SAM" id="MobiDB-lite"/>
    </source>
</evidence>
<dbReference type="PANTHER" id="PTHR43022">
    <property type="entry name" value="PROTEIN SMF"/>
    <property type="match status" value="1"/>
</dbReference>
<sequence>MERRELAAWLRLQLTPGLGSAAQRRLLAALGTPEQILAAPPAAHRSVLTPAVAAALAQEPPGLAELLDRSWNWLQASPRRQLLSLGDARYPASLLQTADPPPLLYAEGQLDWLHVPALAIVGSRRPTAQGRDTARELAHDLAEAGLCIVSGLALGIDGAAHEGALQGGGGTIAVLGTGLDRLYPPTHRALGLRIAEQGLLLSEYPPGTPPLPAHFPRRNRIIAGLSQGCLVVEAALQSGSLITARLAAEAGREVFAVPGSIHAAQSRGCHALLREGAKLVETALDVLEELHPTRPRPPRGPAARATPLVEPASPAPQLPPTLEAVLAAMGHDPVSLDALQARGGWPTGELNALLLELELAGAVARLPGSLFQRRAQG</sequence>
<evidence type="ECO:0000259" key="4">
    <source>
        <dbReference type="Pfam" id="PF17782"/>
    </source>
</evidence>
<dbReference type="Gene3D" id="3.40.50.450">
    <property type="match status" value="1"/>
</dbReference>
<evidence type="ECO:0000259" key="3">
    <source>
        <dbReference type="Pfam" id="PF02481"/>
    </source>
</evidence>
<gene>
    <name evidence="5" type="ORF">DFR39_10972</name>
</gene>
<dbReference type="Gene3D" id="1.10.10.10">
    <property type="entry name" value="Winged helix-like DNA-binding domain superfamily/Winged helix DNA-binding domain"/>
    <property type="match status" value="1"/>
</dbReference>
<dbReference type="SUPFAM" id="SSF102405">
    <property type="entry name" value="MCP/YpsA-like"/>
    <property type="match status" value="1"/>
</dbReference>
<dbReference type="PANTHER" id="PTHR43022:SF1">
    <property type="entry name" value="PROTEIN SMF"/>
    <property type="match status" value="1"/>
</dbReference>
<dbReference type="InterPro" id="IPR003488">
    <property type="entry name" value="DprA"/>
</dbReference>
<dbReference type="RefSeq" id="WP_133605012.1">
    <property type="nucleotide sequence ID" value="NZ_JAUFPJ010000003.1"/>
</dbReference>
<dbReference type="OrthoDB" id="9785707at2"/>
<evidence type="ECO:0000313" key="6">
    <source>
        <dbReference type="Proteomes" id="UP000295357"/>
    </source>
</evidence>
<protein>
    <submittedName>
        <fullName evidence="5">DNA protecting protein DprA</fullName>
    </submittedName>
</protein>
<dbReference type="AlphaFoldDB" id="A0A4R6MVD2"/>
<dbReference type="EMBL" id="SNXE01000009">
    <property type="protein sequence ID" value="TDP06399.1"/>
    <property type="molecule type" value="Genomic_DNA"/>
</dbReference>
<proteinExistence type="inferred from homology"/>
<dbReference type="InterPro" id="IPR057666">
    <property type="entry name" value="DrpA_SLOG"/>
</dbReference>
<dbReference type="Pfam" id="PF02481">
    <property type="entry name" value="DNA_processg_A"/>
    <property type="match status" value="1"/>
</dbReference>
<comment type="similarity">
    <text evidence="1">Belongs to the DprA/Smf family.</text>
</comment>
<evidence type="ECO:0000256" key="1">
    <source>
        <dbReference type="ARBA" id="ARBA00006525"/>
    </source>
</evidence>
<organism evidence="5 6">
    <name type="scientific">Roseateles asaccharophilus</name>
    <dbReference type="NCBI Taxonomy" id="582607"/>
    <lineage>
        <taxon>Bacteria</taxon>
        <taxon>Pseudomonadati</taxon>
        <taxon>Pseudomonadota</taxon>
        <taxon>Betaproteobacteria</taxon>
        <taxon>Burkholderiales</taxon>
        <taxon>Sphaerotilaceae</taxon>
        <taxon>Roseateles</taxon>
    </lineage>
</organism>
<reference evidence="5 6" key="1">
    <citation type="submission" date="2019-03" db="EMBL/GenBank/DDBJ databases">
        <title>Genomic Encyclopedia of Type Strains, Phase IV (KMG-IV): sequencing the most valuable type-strain genomes for metagenomic binning, comparative biology and taxonomic classification.</title>
        <authorList>
            <person name="Goeker M."/>
        </authorList>
    </citation>
    <scope>NUCLEOTIDE SEQUENCE [LARGE SCALE GENOMIC DNA]</scope>
    <source>
        <strain evidence="5 6">DSM 25082</strain>
    </source>
</reference>
<name>A0A4R6MVD2_9BURK</name>
<comment type="caution">
    <text evidence="5">The sequence shown here is derived from an EMBL/GenBank/DDBJ whole genome shotgun (WGS) entry which is preliminary data.</text>
</comment>
<feature type="region of interest" description="Disordered" evidence="2">
    <location>
        <begin position="291"/>
        <end position="316"/>
    </location>
</feature>
<keyword evidence="6" id="KW-1185">Reference proteome</keyword>
<feature type="domain" description="DprA winged helix" evidence="4">
    <location>
        <begin position="310"/>
        <end position="368"/>
    </location>
</feature>
<evidence type="ECO:0000313" key="5">
    <source>
        <dbReference type="EMBL" id="TDP06399.1"/>
    </source>
</evidence>
<dbReference type="Proteomes" id="UP000295357">
    <property type="component" value="Unassembled WGS sequence"/>
</dbReference>
<dbReference type="InterPro" id="IPR036388">
    <property type="entry name" value="WH-like_DNA-bd_sf"/>
</dbReference>
<feature type="domain" description="Smf/DprA SLOG" evidence="3">
    <location>
        <begin position="82"/>
        <end position="290"/>
    </location>
</feature>
<dbReference type="GO" id="GO:0009294">
    <property type="term" value="P:DNA-mediated transformation"/>
    <property type="evidence" value="ECO:0007669"/>
    <property type="project" value="InterPro"/>
</dbReference>
<dbReference type="Pfam" id="PF17782">
    <property type="entry name" value="WHD_DprA"/>
    <property type="match status" value="1"/>
</dbReference>
<accession>A0A4R6MVD2</accession>
<dbReference type="NCBIfam" id="TIGR00732">
    <property type="entry name" value="dprA"/>
    <property type="match status" value="1"/>
</dbReference>
<dbReference type="InterPro" id="IPR041614">
    <property type="entry name" value="DprA_WH"/>
</dbReference>